<dbReference type="Proteomes" id="UP000011185">
    <property type="component" value="Unassembled WGS sequence"/>
</dbReference>
<dbReference type="HOGENOM" id="CLU_1289754_0_0_1"/>
<keyword evidence="3" id="KW-1185">Reference proteome</keyword>
<feature type="region of interest" description="Disordered" evidence="1">
    <location>
        <begin position="1"/>
        <end position="20"/>
    </location>
</feature>
<dbReference type="OrthoDB" id="10360277at2759"/>
<dbReference type="OMA" id="YEEMAHC"/>
<organism evidence="2 3">
    <name type="scientific">Trachipleistophora hominis</name>
    <name type="common">Microsporidian parasite</name>
    <dbReference type="NCBI Taxonomy" id="72359"/>
    <lineage>
        <taxon>Eukaryota</taxon>
        <taxon>Fungi</taxon>
        <taxon>Fungi incertae sedis</taxon>
        <taxon>Microsporidia</taxon>
        <taxon>Pleistophoridae</taxon>
        <taxon>Trachipleistophora</taxon>
    </lineage>
</organism>
<accession>L7JRT4</accession>
<reference evidence="2 3" key="1">
    <citation type="journal article" date="2012" name="PLoS Pathog.">
        <title>The genome of the obligate intracellular parasite Trachipleistophora hominis: new insights into microsporidian genome dynamics and reductive evolution.</title>
        <authorList>
            <person name="Heinz E."/>
            <person name="Williams T.A."/>
            <person name="Nakjang S."/>
            <person name="Noel C.J."/>
            <person name="Swan D.C."/>
            <person name="Goldberg A.V."/>
            <person name="Harris S.R."/>
            <person name="Weinmaier T."/>
            <person name="Markert S."/>
            <person name="Becher D."/>
            <person name="Bernhardt J."/>
            <person name="Dagan T."/>
            <person name="Hacker C."/>
            <person name="Lucocq J.M."/>
            <person name="Schweder T."/>
            <person name="Rattei T."/>
            <person name="Hall N."/>
            <person name="Hirt R.P."/>
            <person name="Embley T.M."/>
        </authorList>
    </citation>
    <scope>NUCLEOTIDE SEQUENCE [LARGE SCALE GENOMIC DNA]</scope>
</reference>
<dbReference type="EMBL" id="JH994068">
    <property type="protein sequence ID" value="ELQ74158.1"/>
    <property type="molecule type" value="Genomic_DNA"/>
</dbReference>
<protein>
    <submittedName>
        <fullName evidence="2">Uncharacterized protein</fullName>
    </submittedName>
</protein>
<name>L7JRT4_TRAHO</name>
<gene>
    <name evidence="2" type="ORF">THOM_2937</name>
</gene>
<evidence type="ECO:0000256" key="1">
    <source>
        <dbReference type="SAM" id="MobiDB-lite"/>
    </source>
</evidence>
<dbReference type="InParanoid" id="L7JRT4"/>
<dbReference type="AlphaFoldDB" id="L7JRT4"/>
<sequence length="214" mass="25327">MNDQTLLTTPTGTPNTNTPNTNQIETILTILSTSSTPDKYQVIPFLSYLQPIHIPTLVYSIYTMPCYTTCTDYILKVIDQLDTAMLLHLFHYLDTAEIENRFADKFYFLMLAVYERLRVCPEHERVLFELKNIEIKNYVLRRYLERDFNFVLVVDDMLSAPLGTLRVYEEMAHCFDAVSDELKEWLFVRGSERGIKHENRRTVYRVYERIRNCK</sequence>
<dbReference type="VEuPathDB" id="MicrosporidiaDB:THOM_2937"/>
<proteinExistence type="predicted"/>
<evidence type="ECO:0000313" key="3">
    <source>
        <dbReference type="Proteomes" id="UP000011185"/>
    </source>
</evidence>
<evidence type="ECO:0000313" key="2">
    <source>
        <dbReference type="EMBL" id="ELQ74158.1"/>
    </source>
</evidence>